<evidence type="ECO:0000256" key="1">
    <source>
        <dbReference type="SAM" id="MobiDB-lite"/>
    </source>
</evidence>
<sequence length="398" mass="46193">METYGTFDPSELFMFDTETETRIPPAGRDSARNTPCQTRESSSDAQEGDQKEGSTRVEHLNVYQSFKESDLYENLPSLDSDDMFDPPITTGQGRIFFSQNQYMTNAEFQALCSCKEEIILQIDPLFVSSTLRRKYPRFENVYQIIHYLKPSDREIVSKMLIRHLPQKICFLDFVVVLGECGYKKLAEKLYLSLFKQNTAREPYITYIDIKSKAISNEMIDDWKMMVDDAQFTNSRLKLCELRDKFILQMNNERNVDQRQFLADKCVAIIVAEIDAFAITFDKGLYKGHLFTKMNSLISKTSNSLLTYVVYFGRLAHAYAIAGRLDESEKIIEAARCKAVHICFCRELPFMFYIEVQVKLHSFERTPTVDERWALLIWGTLGIECAEQDGKKTRRRSFV</sequence>
<protein>
    <submittedName>
        <fullName evidence="2">Uncharacterized protein</fullName>
    </submittedName>
</protein>
<dbReference type="Proteomes" id="UP001164746">
    <property type="component" value="Chromosome 3"/>
</dbReference>
<reference evidence="2" key="1">
    <citation type="submission" date="2022-11" db="EMBL/GenBank/DDBJ databases">
        <title>Centuries of genome instability and evolution in soft-shell clam transmissible cancer (bioRxiv).</title>
        <authorList>
            <person name="Hart S.F.M."/>
            <person name="Yonemitsu M.A."/>
            <person name="Giersch R.M."/>
            <person name="Beal B.F."/>
            <person name="Arriagada G."/>
            <person name="Davis B.W."/>
            <person name="Ostrander E.A."/>
            <person name="Goff S.P."/>
            <person name="Metzger M.J."/>
        </authorList>
    </citation>
    <scope>NUCLEOTIDE SEQUENCE</scope>
    <source>
        <strain evidence="2">MELC-2E11</strain>
        <tissue evidence="2">Siphon/mantle</tissue>
    </source>
</reference>
<proteinExistence type="predicted"/>
<name>A0ABY7DNE4_MYAAR</name>
<feature type="compositionally biased region" description="Polar residues" evidence="1">
    <location>
        <begin position="32"/>
        <end position="45"/>
    </location>
</feature>
<gene>
    <name evidence="2" type="ORF">MAR_023597</name>
</gene>
<accession>A0ABY7DNE4</accession>
<feature type="compositionally biased region" description="Basic and acidic residues" evidence="1">
    <location>
        <begin position="48"/>
        <end position="57"/>
    </location>
</feature>
<dbReference type="EMBL" id="CP111014">
    <property type="protein sequence ID" value="WAQ99224.1"/>
    <property type="molecule type" value="Genomic_DNA"/>
</dbReference>
<evidence type="ECO:0000313" key="3">
    <source>
        <dbReference type="Proteomes" id="UP001164746"/>
    </source>
</evidence>
<keyword evidence="3" id="KW-1185">Reference proteome</keyword>
<organism evidence="2 3">
    <name type="scientific">Mya arenaria</name>
    <name type="common">Soft-shell clam</name>
    <dbReference type="NCBI Taxonomy" id="6604"/>
    <lineage>
        <taxon>Eukaryota</taxon>
        <taxon>Metazoa</taxon>
        <taxon>Spiralia</taxon>
        <taxon>Lophotrochozoa</taxon>
        <taxon>Mollusca</taxon>
        <taxon>Bivalvia</taxon>
        <taxon>Autobranchia</taxon>
        <taxon>Heteroconchia</taxon>
        <taxon>Euheterodonta</taxon>
        <taxon>Imparidentia</taxon>
        <taxon>Neoheterodontei</taxon>
        <taxon>Myida</taxon>
        <taxon>Myoidea</taxon>
        <taxon>Myidae</taxon>
        <taxon>Mya</taxon>
    </lineage>
</organism>
<feature type="region of interest" description="Disordered" evidence="1">
    <location>
        <begin position="1"/>
        <end position="57"/>
    </location>
</feature>
<evidence type="ECO:0000313" key="2">
    <source>
        <dbReference type="EMBL" id="WAQ99224.1"/>
    </source>
</evidence>